<dbReference type="Proteomes" id="UP001151760">
    <property type="component" value="Unassembled WGS sequence"/>
</dbReference>
<gene>
    <name evidence="2" type="ORF">Tco_0624662</name>
</gene>
<feature type="region of interest" description="Disordered" evidence="1">
    <location>
        <begin position="121"/>
        <end position="143"/>
    </location>
</feature>
<name>A0ABQ4WEK0_9ASTR</name>
<evidence type="ECO:0000313" key="2">
    <source>
        <dbReference type="EMBL" id="GJS51300.1"/>
    </source>
</evidence>
<reference evidence="2" key="1">
    <citation type="journal article" date="2022" name="Int. J. Mol. Sci.">
        <title>Draft Genome of Tanacetum Coccineum: Genomic Comparison of Closely Related Tanacetum-Family Plants.</title>
        <authorList>
            <person name="Yamashiro T."/>
            <person name="Shiraishi A."/>
            <person name="Nakayama K."/>
            <person name="Satake H."/>
        </authorList>
    </citation>
    <scope>NUCLEOTIDE SEQUENCE</scope>
</reference>
<dbReference type="EMBL" id="BQNB010008575">
    <property type="protein sequence ID" value="GJS51300.1"/>
    <property type="molecule type" value="Genomic_DNA"/>
</dbReference>
<sequence length="143" mass="16435">MEYGRYGVSKVLDTAYRRHKYAVSSLMDTAYWLSEQGLKPKIRNVVRRCNPKSIWSEYFLAKWEESSETVDNDSANEVLDEVSKADDKVVIEFDWNEDSWTMKNGVNYVVVESVQGVSQFNHPDSSQSMVEEEGPEADNKLVP</sequence>
<accession>A0ABQ4WEK0</accession>
<reference evidence="2" key="2">
    <citation type="submission" date="2022-01" db="EMBL/GenBank/DDBJ databases">
        <authorList>
            <person name="Yamashiro T."/>
            <person name="Shiraishi A."/>
            <person name="Satake H."/>
            <person name="Nakayama K."/>
        </authorList>
    </citation>
    <scope>NUCLEOTIDE SEQUENCE</scope>
</reference>
<organism evidence="2 3">
    <name type="scientific">Tanacetum coccineum</name>
    <dbReference type="NCBI Taxonomy" id="301880"/>
    <lineage>
        <taxon>Eukaryota</taxon>
        <taxon>Viridiplantae</taxon>
        <taxon>Streptophyta</taxon>
        <taxon>Embryophyta</taxon>
        <taxon>Tracheophyta</taxon>
        <taxon>Spermatophyta</taxon>
        <taxon>Magnoliopsida</taxon>
        <taxon>eudicotyledons</taxon>
        <taxon>Gunneridae</taxon>
        <taxon>Pentapetalae</taxon>
        <taxon>asterids</taxon>
        <taxon>campanulids</taxon>
        <taxon>Asterales</taxon>
        <taxon>Asteraceae</taxon>
        <taxon>Asteroideae</taxon>
        <taxon>Anthemideae</taxon>
        <taxon>Anthemidinae</taxon>
        <taxon>Tanacetum</taxon>
    </lineage>
</organism>
<keyword evidence="3" id="KW-1185">Reference proteome</keyword>
<evidence type="ECO:0000313" key="3">
    <source>
        <dbReference type="Proteomes" id="UP001151760"/>
    </source>
</evidence>
<protein>
    <submittedName>
        <fullName evidence="2">Uncharacterized protein</fullName>
    </submittedName>
</protein>
<evidence type="ECO:0000256" key="1">
    <source>
        <dbReference type="SAM" id="MobiDB-lite"/>
    </source>
</evidence>
<proteinExistence type="predicted"/>
<comment type="caution">
    <text evidence="2">The sequence shown here is derived from an EMBL/GenBank/DDBJ whole genome shotgun (WGS) entry which is preliminary data.</text>
</comment>